<keyword evidence="4" id="KW-0378">Hydrolase</keyword>
<comment type="similarity">
    <text evidence="2">Belongs to the AB hydrolase superfamily. LDAH family.</text>
</comment>
<reference evidence="7" key="1">
    <citation type="submission" date="2017-02" db="EMBL/GenBank/DDBJ databases">
        <authorList>
            <person name="Tafer H."/>
            <person name="Lopandic K."/>
        </authorList>
    </citation>
    <scope>NUCLEOTIDE SEQUENCE [LARGE SCALE GENOMIC DNA]</scope>
    <source>
        <strain evidence="7">CBS 366.77</strain>
    </source>
</reference>
<keyword evidence="5" id="KW-0812">Transmembrane</keyword>
<evidence type="ECO:0000313" key="6">
    <source>
        <dbReference type="EMBL" id="RJE18970.1"/>
    </source>
</evidence>
<evidence type="ECO:0008006" key="8">
    <source>
        <dbReference type="Google" id="ProtNLM"/>
    </source>
</evidence>
<evidence type="ECO:0000256" key="1">
    <source>
        <dbReference type="ARBA" id="ARBA00004502"/>
    </source>
</evidence>
<evidence type="ECO:0000313" key="7">
    <source>
        <dbReference type="Proteomes" id="UP000266188"/>
    </source>
</evidence>
<dbReference type="Proteomes" id="UP000266188">
    <property type="component" value="Unassembled WGS sequence"/>
</dbReference>
<dbReference type="Gene3D" id="3.40.50.1820">
    <property type="entry name" value="alpha/beta hydrolase"/>
    <property type="match status" value="1"/>
</dbReference>
<dbReference type="EMBL" id="MVGC01000467">
    <property type="protein sequence ID" value="RJE18970.1"/>
    <property type="molecule type" value="Genomic_DNA"/>
</dbReference>
<comment type="caution">
    <text evidence="6">The sequence shown here is derived from an EMBL/GenBank/DDBJ whole genome shotgun (WGS) entry which is preliminary data.</text>
</comment>
<dbReference type="Pfam" id="PF10230">
    <property type="entry name" value="LIDHydrolase"/>
    <property type="match status" value="1"/>
</dbReference>
<dbReference type="GO" id="GO:0019915">
    <property type="term" value="P:lipid storage"/>
    <property type="evidence" value="ECO:0007669"/>
    <property type="project" value="InterPro"/>
</dbReference>
<keyword evidence="5" id="KW-1133">Transmembrane helix</keyword>
<keyword evidence="3" id="KW-0551">Lipid droplet</keyword>
<proteinExistence type="inferred from homology"/>
<dbReference type="InterPro" id="IPR019363">
    <property type="entry name" value="LDAH"/>
</dbReference>
<name>A0A3A2Z8L8_9EURO</name>
<dbReference type="PANTHER" id="PTHR13390:SF0">
    <property type="entry name" value="LIPID DROPLET-ASSOCIATED HYDROLASE"/>
    <property type="match status" value="1"/>
</dbReference>
<dbReference type="PANTHER" id="PTHR13390">
    <property type="entry name" value="LIPASE"/>
    <property type="match status" value="1"/>
</dbReference>
<evidence type="ECO:0000256" key="2">
    <source>
        <dbReference type="ARBA" id="ARBA00008300"/>
    </source>
</evidence>
<dbReference type="SUPFAM" id="SSF53474">
    <property type="entry name" value="alpha/beta-Hydrolases"/>
    <property type="match status" value="1"/>
</dbReference>
<feature type="transmembrane region" description="Helical" evidence="5">
    <location>
        <begin position="195"/>
        <end position="217"/>
    </location>
</feature>
<protein>
    <recommendedName>
        <fullName evidence="8">Lipid droplet-associated hydrolase</fullName>
    </recommendedName>
</protein>
<accession>A0A3A2Z8L8</accession>
<dbReference type="OrthoDB" id="448051at2759"/>
<organism evidence="6 7">
    <name type="scientific">Aspergillus sclerotialis</name>
    <dbReference type="NCBI Taxonomy" id="2070753"/>
    <lineage>
        <taxon>Eukaryota</taxon>
        <taxon>Fungi</taxon>
        <taxon>Dikarya</taxon>
        <taxon>Ascomycota</taxon>
        <taxon>Pezizomycotina</taxon>
        <taxon>Eurotiomycetes</taxon>
        <taxon>Eurotiomycetidae</taxon>
        <taxon>Eurotiales</taxon>
        <taxon>Aspergillaceae</taxon>
        <taxon>Aspergillus</taxon>
        <taxon>Aspergillus subgen. Polypaecilum</taxon>
    </lineage>
</organism>
<dbReference type="GO" id="GO:0005811">
    <property type="term" value="C:lipid droplet"/>
    <property type="evidence" value="ECO:0007669"/>
    <property type="project" value="UniProtKB-SubCell"/>
</dbReference>
<dbReference type="STRING" id="2070753.A0A3A2Z8L8"/>
<keyword evidence="5" id="KW-0472">Membrane</keyword>
<keyword evidence="7" id="KW-1185">Reference proteome</keyword>
<dbReference type="AlphaFoldDB" id="A0A3A2Z8L8"/>
<dbReference type="GO" id="GO:0016298">
    <property type="term" value="F:lipase activity"/>
    <property type="evidence" value="ECO:0007669"/>
    <property type="project" value="InterPro"/>
</dbReference>
<dbReference type="InterPro" id="IPR029058">
    <property type="entry name" value="AB_hydrolase_fold"/>
</dbReference>
<gene>
    <name evidence="6" type="ORF">PHISCL_08692</name>
</gene>
<evidence type="ECO:0000256" key="4">
    <source>
        <dbReference type="ARBA" id="ARBA00022801"/>
    </source>
</evidence>
<sequence length="360" mass="39647">MHPSKPQITPNTFYHTITSSSNLSNSQITIYFITGNPGLIGYYYPFLSLLSSVLSTLSGTSNDGVSFRIYGRSLAGFEVGNEIEDRNGAKTGDGCHDLEDQICYVQRGLDEVVNGTTDSDLKNPTQKQKVILIGHSVGSYIAMEVLRRHRESQKIERGVSETDEEGGFEIIGGIMLFPTVVDIAKSPSGVKLTKLLSLVPHLALIASFFATIFTVLLPDPILRYLIKGLMGSLPDEVLDTTLAFLKSKQGVKQAIHMGADEMRTITSDKWSDDIWGTATPSTKTDNKVPAAKLFFYFGRNDHWVADQTRDDIIEVRGKMEGKDGPETLVCEDGVPHAFCLRHSGIMARKVGGMIKDILRR</sequence>
<evidence type="ECO:0000256" key="5">
    <source>
        <dbReference type="SAM" id="Phobius"/>
    </source>
</evidence>
<evidence type="ECO:0000256" key="3">
    <source>
        <dbReference type="ARBA" id="ARBA00022677"/>
    </source>
</evidence>
<comment type="subcellular location">
    <subcellularLocation>
        <location evidence="1">Lipid droplet</location>
    </subcellularLocation>
</comment>